<dbReference type="OrthoDB" id="3349377at2759"/>
<gene>
    <name evidence="3" type="ORF">JAAARDRAFT_41764</name>
</gene>
<organism evidence="3 4">
    <name type="scientific">Jaapia argillacea MUCL 33604</name>
    <dbReference type="NCBI Taxonomy" id="933084"/>
    <lineage>
        <taxon>Eukaryota</taxon>
        <taxon>Fungi</taxon>
        <taxon>Dikarya</taxon>
        <taxon>Basidiomycota</taxon>
        <taxon>Agaricomycotina</taxon>
        <taxon>Agaricomycetes</taxon>
        <taxon>Agaricomycetidae</taxon>
        <taxon>Jaapiales</taxon>
        <taxon>Jaapiaceae</taxon>
        <taxon>Jaapia</taxon>
    </lineage>
</organism>
<dbReference type="Proteomes" id="UP000027265">
    <property type="component" value="Unassembled WGS sequence"/>
</dbReference>
<feature type="transmembrane region" description="Helical" evidence="2">
    <location>
        <begin position="102"/>
        <end position="123"/>
    </location>
</feature>
<accession>A0A067P7F2</accession>
<evidence type="ECO:0000313" key="4">
    <source>
        <dbReference type="Proteomes" id="UP000027265"/>
    </source>
</evidence>
<feature type="compositionally biased region" description="Polar residues" evidence="1">
    <location>
        <begin position="152"/>
        <end position="164"/>
    </location>
</feature>
<protein>
    <submittedName>
        <fullName evidence="3">Uncharacterized protein</fullName>
    </submittedName>
</protein>
<dbReference type="InParanoid" id="A0A067P7F2"/>
<keyword evidence="2" id="KW-1133">Transmembrane helix</keyword>
<name>A0A067P7F2_9AGAM</name>
<dbReference type="EMBL" id="KL197755">
    <property type="protein sequence ID" value="KDQ50838.1"/>
    <property type="molecule type" value="Genomic_DNA"/>
</dbReference>
<proteinExistence type="predicted"/>
<feature type="transmembrane region" description="Helical" evidence="2">
    <location>
        <begin position="78"/>
        <end position="96"/>
    </location>
</feature>
<evidence type="ECO:0000256" key="2">
    <source>
        <dbReference type="SAM" id="Phobius"/>
    </source>
</evidence>
<feature type="transmembrane region" description="Helical" evidence="2">
    <location>
        <begin position="35"/>
        <end position="57"/>
    </location>
</feature>
<evidence type="ECO:0000256" key="1">
    <source>
        <dbReference type="SAM" id="MobiDB-lite"/>
    </source>
</evidence>
<dbReference type="HOGENOM" id="CLU_035509_15_3_1"/>
<dbReference type="AlphaFoldDB" id="A0A067P7F2"/>
<evidence type="ECO:0000313" key="3">
    <source>
        <dbReference type="EMBL" id="KDQ50838.1"/>
    </source>
</evidence>
<reference evidence="4" key="1">
    <citation type="journal article" date="2014" name="Proc. Natl. Acad. Sci. U.S.A.">
        <title>Extensive sampling of basidiomycete genomes demonstrates inadequacy of the white-rot/brown-rot paradigm for wood decay fungi.</title>
        <authorList>
            <person name="Riley R."/>
            <person name="Salamov A.A."/>
            <person name="Brown D.W."/>
            <person name="Nagy L.G."/>
            <person name="Floudas D."/>
            <person name="Held B.W."/>
            <person name="Levasseur A."/>
            <person name="Lombard V."/>
            <person name="Morin E."/>
            <person name="Otillar R."/>
            <person name="Lindquist E.A."/>
            <person name="Sun H."/>
            <person name="LaButti K.M."/>
            <person name="Schmutz J."/>
            <person name="Jabbour D."/>
            <person name="Luo H."/>
            <person name="Baker S.E."/>
            <person name="Pisabarro A.G."/>
            <person name="Walton J.D."/>
            <person name="Blanchette R.A."/>
            <person name="Henrissat B."/>
            <person name="Martin F."/>
            <person name="Cullen D."/>
            <person name="Hibbett D.S."/>
            <person name="Grigoriev I.V."/>
        </authorList>
    </citation>
    <scope>NUCLEOTIDE SEQUENCE [LARGE SCALE GENOMIC DNA]</scope>
    <source>
        <strain evidence="4">MUCL 33604</strain>
    </source>
</reference>
<keyword evidence="2" id="KW-0472">Membrane</keyword>
<sequence>MAFALYQDAEVVVVQTDGWTGCRVTKTPQFSYGPWASILAFEGILFLLALYKAVLHLMQLQTHWTRNSVTDVLLRGNMFYFLVIFITYCMTIISWFTLPPIWMQILGSYTITITCTLGSRLILNIRRASYRHQECIDTEEIEYQLRVLSGDQDGSTSQPSSQAEGSDIRQAEAGMSNTTR</sequence>
<feature type="region of interest" description="Disordered" evidence="1">
    <location>
        <begin position="151"/>
        <end position="180"/>
    </location>
</feature>
<keyword evidence="4" id="KW-1185">Reference proteome</keyword>
<keyword evidence="2" id="KW-0812">Transmembrane</keyword>